<organism evidence="2 3">
    <name type="scientific">Lepidopterella palustris CBS 459.81</name>
    <dbReference type="NCBI Taxonomy" id="1314670"/>
    <lineage>
        <taxon>Eukaryota</taxon>
        <taxon>Fungi</taxon>
        <taxon>Dikarya</taxon>
        <taxon>Ascomycota</taxon>
        <taxon>Pezizomycotina</taxon>
        <taxon>Dothideomycetes</taxon>
        <taxon>Pleosporomycetidae</taxon>
        <taxon>Mytilinidiales</taxon>
        <taxon>Argynnaceae</taxon>
        <taxon>Lepidopterella</taxon>
    </lineage>
</organism>
<sequence length="54" mass="6348">MDGYKVLVLSVVPFFFSLNFLYLQVLLPFFDNPTHPLMLRRVSLILQLSLQFCL</sequence>
<name>A0A8E2JHM4_9PEZI</name>
<dbReference type="Proteomes" id="UP000250266">
    <property type="component" value="Unassembled WGS sequence"/>
</dbReference>
<keyword evidence="1" id="KW-0812">Transmembrane</keyword>
<accession>A0A8E2JHM4</accession>
<feature type="transmembrane region" description="Helical" evidence="1">
    <location>
        <begin position="6"/>
        <end position="30"/>
    </location>
</feature>
<evidence type="ECO:0000313" key="2">
    <source>
        <dbReference type="EMBL" id="OCK82833.1"/>
    </source>
</evidence>
<dbReference type="EMBL" id="KV744877">
    <property type="protein sequence ID" value="OCK82833.1"/>
    <property type="molecule type" value="Genomic_DNA"/>
</dbReference>
<evidence type="ECO:0000313" key="3">
    <source>
        <dbReference type="Proteomes" id="UP000250266"/>
    </source>
</evidence>
<dbReference type="AlphaFoldDB" id="A0A8E2JHM4"/>
<reference evidence="2 3" key="1">
    <citation type="journal article" date="2016" name="Nat. Commun.">
        <title>Ectomycorrhizal ecology is imprinted in the genome of the dominant symbiotic fungus Cenococcum geophilum.</title>
        <authorList>
            <consortium name="DOE Joint Genome Institute"/>
            <person name="Peter M."/>
            <person name="Kohler A."/>
            <person name="Ohm R.A."/>
            <person name="Kuo A."/>
            <person name="Krutzmann J."/>
            <person name="Morin E."/>
            <person name="Arend M."/>
            <person name="Barry K.W."/>
            <person name="Binder M."/>
            <person name="Choi C."/>
            <person name="Clum A."/>
            <person name="Copeland A."/>
            <person name="Grisel N."/>
            <person name="Haridas S."/>
            <person name="Kipfer T."/>
            <person name="LaButti K."/>
            <person name="Lindquist E."/>
            <person name="Lipzen A."/>
            <person name="Maire R."/>
            <person name="Meier B."/>
            <person name="Mihaltcheva S."/>
            <person name="Molinier V."/>
            <person name="Murat C."/>
            <person name="Poggeler S."/>
            <person name="Quandt C.A."/>
            <person name="Sperisen C."/>
            <person name="Tritt A."/>
            <person name="Tisserant E."/>
            <person name="Crous P.W."/>
            <person name="Henrissat B."/>
            <person name="Nehls U."/>
            <person name="Egli S."/>
            <person name="Spatafora J.W."/>
            <person name="Grigoriev I.V."/>
            <person name="Martin F.M."/>
        </authorList>
    </citation>
    <scope>NUCLEOTIDE SEQUENCE [LARGE SCALE GENOMIC DNA]</scope>
    <source>
        <strain evidence="2 3">CBS 459.81</strain>
    </source>
</reference>
<protein>
    <submittedName>
        <fullName evidence="2">Uncharacterized protein</fullName>
    </submittedName>
</protein>
<keyword evidence="1" id="KW-0472">Membrane</keyword>
<keyword evidence="1" id="KW-1133">Transmembrane helix</keyword>
<proteinExistence type="predicted"/>
<gene>
    <name evidence="2" type="ORF">K432DRAFT_208881</name>
</gene>
<keyword evidence="3" id="KW-1185">Reference proteome</keyword>
<evidence type="ECO:0000256" key="1">
    <source>
        <dbReference type="SAM" id="Phobius"/>
    </source>
</evidence>